<dbReference type="InterPro" id="IPR029787">
    <property type="entry name" value="Nucleotide_cyclase"/>
</dbReference>
<dbReference type="RefSeq" id="WP_198554300.1">
    <property type="nucleotide sequence ID" value="NZ_FOKC01000009.1"/>
</dbReference>
<dbReference type="EMBL" id="FOKC01000009">
    <property type="protein sequence ID" value="SFB38871.1"/>
    <property type="molecule type" value="Genomic_DNA"/>
</dbReference>
<accession>A0A1I1ALF7</accession>
<evidence type="ECO:0000313" key="2">
    <source>
        <dbReference type="Proteomes" id="UP000199113"/>
    </source>
</evidence>
<reference evidence="1" key="1">
    <citation type="submission" date="2016-10" db="EMBL/GenBank/DDBJ databases">
        <authorList>
            <person name="de Groot N.N."/>
        </authorList>
    </citation>
    <scope>NUCLEOTIDE SEQUENCE [LARGE SCALE GENOMIC DNA]</scope>
    <source>
        <strain evidence="1">CGMCC 1.10697</strain>
    </source>
</reference>
<name>A0A1I1ALF7_9ACTN</name>
<proteinExistence type="predicted"/>
<protein>
    <submittedName>
        <fullName evidence="1">Adenylate cyclase, class 3</fullName>
    </submittedName>
</protein>
<sequence>MNANRFTASDFGRTVREDYARRGVMESSVIHASAGNSLATRSLGHPYFEDLAIGEQRSAQIACLFLDLSKFTGRTFWDGAYETARLANAVSTGFIAAVSWFGGFPLGLRGDGLFAGFGPGTTTVDVLAALGASAIALQGVQNEVNPWLEREGMAPIQARAGADFGEVTFVRSGSEQSSEVNQIGFAANFAAKCEKEAASWEVVIGEAMAAHVRDHGLLTHHANSPKYYTRNNETKSYRFYDYAWRRGLSVVTSAGDQIAGTPTTNIRIG</sequence>
<organism evidence="1 2">
    <name type="scientific">Nocardioides alpinus</name>
    <dbReference type="NCBI Taxonomy" id="748909"/>
    <lineage>
        <taxon>Bacteria</taxon>
        <taxon>Bacillati</taxon>
        <taxon>Actinomycetota</taxon>
        <taxon>Actinomycetes</taxon>
        <taxon>Propionibacteriales</taxon>
        <taxon>Nocardioidaceae</taxon>
        <taxon>Nocardioides</taxon>
    </lineage>
</organism>
<dbReference type="Proteomes" id="UP000199113">
    <property type="component" value="Unassembled WGS sequence"/>
</dbReference>
<dbReference type="AlphaFoldDB" id="A0A1I1ALF7"/>
<dbReference type="SUPFAM" id="SSF55073">
    <property type="entry name" value="Nucleotide cyclase"/>
    <property type="match status" value="1"/>
</dbReference>
<evidence type="ECO:0000313" key="1">
    <source>
        <dbReference type="EMBL" id="SFB38871.1"/>
    </source>
</evidence>
<dbReference type="STRING" id="748909.SAMN05192575_109174"/>
<gene>
    <name evidence="1" type="ORF">SAMN05192575_109174</name>
</gene>
<dbReference type="Gene3D" id="3.30.70.1230">
    <property type="entry name" value="Nucleotide cyclase"/>
    <property type="match status" value="1"/>
</dbReference>